<protein>
    <submittedName>
        <fullName evidence="2">Protein kinase</fullName>
    </submittedName>
</protein>
<dbReference type="Gene3D" id="3.10.450.50">
    <property type="match status" value="1"/>
</dbReference>
<dbReference type="GO" id="GO:0005516">
    <property type="term" value="F:calmodulin binding"/>
    <property type="evidence" value="ECO:0007669"/>
    <property type="project" value="InterPro"/>
</dbReference>
<dbReference type="SUPFAM" id="SSF54427">
    <property type="entry name" value="NTF2-like"/>
    <property type="match status" value="1"/>
</dbReference>
<keyword evidence="2" id="KW-0418">Kinase</keyword>
<keyword evidence="3" id="KW-1185">Reference proteome</keyword>
<comment type="caution">
    <text evidence="2">The sequence shown here is derived from an EMBL/GenBank/DDBJ whole genome shotgun (WGS) entry which is preliminary data.</text>
</comment>
<dbReference type="InterPro" id="IPR032710">
    <property type="entry name" value="NTF2-like_dom_sf"/>
</dbReference>
<keyword evidence="2" id="KW-0808">Transferase</keyword>
<dbReference type="Proteomes" id="UP000321306">
    <property type="component" value="Unassembled WGS sequence"/>
</dbReference>
<proteinExistence type="predicted"/>
<name>A0A511MXR6_DEIC1</name>
<evidence type="ECO:0000259" key="1">
    <source>
        <dbReference type="Pfam" id="PF08332"/>
    </source>
</evidence>
<organism evidence="2 3">
    <name type="scientific">Deinococcus cellulosilyticus (strain DSM 18568 / NBRC 106333 / KACC 11606 / 5516J-15)</name>
    <dbReference type="NCBI Taxonomy" id="1223518"/>
    <lineage>
        <taxon>Bacteria</taxon>
        <taxon>Thermotogati</taxon>
        <taxon>Deinococcota</taxon>
        <taxon>Deinococci</taxon>
        <taxon>Deinococcales</taxon>
        <taxon>Deinococcaceae</taxon>
        <taxon>Deinococcus</taxon>
    </lineage>
</organism>
<feature type="domain" description="Calcium/calmodulin-dependent protein kinase II association-domain" evidence="1">
    <location>
        <begin position="11"/>
        <end position="136"/>
    </location>
</feature>
<dbReference type="Pfam" id="PF08332">
    <property type="entry name" value="CaMKII_AD"/>
    <property type="match status" value="1"/>
</dbReference>
<gene>
    <name evidence="2" type="ORF">DC3_09980</name>
</gene>
<sequence>MALMWYNLFMQDVLTFLRTHLESIYSRDWDTYQSTTSTDLTLYEHFVTPHRQEGLDFHKFMIENNWATQGAPTHISILEPKVQLLAGGQVAVCSYTLMISVVRGEVIHHRSVNESRVLEMREGKWWVVHVHKSPAGGHDAS</sequence>
<accession>A0A511MXR6</accession>
<evidence type="ECO:0000313" key="3">
    <source>
        <dbReference type="Proteomes" id="UP000321306"/>
    </source>
</evidence>
<dbReference type="EMBL" id="BJXB01000003">
    <property type="protein sequence ID" value="GEM45363.1"/>
    <property type="molecule type" value="Genomic_DNA"/>
</dbReference>
<evidence type="ECO:0000313" key="2">
    <source>
        <dbReference type="EMBL" id="GEM45363.1"/>
    </source>
</evidence>
<dbReference type="GO" id="GO:0004683">
    <property type="term" value="F:calcium/calmodulin-dependent protein kinase activity"/>
    <property type="evidence" value="ECO:0007669"/>
    <property type="project" value="InterPro"/>
</dbReference>
<reference evidence="2 3" key="1">
    <citation type="submission" date="2019-07" db="EMBL/GenBank/DDBJ databases">
        <title>Whole genome shotgun sequence of Deinococcus cellulosilyticus NBRC 106333.</title>
        <authorList>
            <person name="Hosoyama A."/>
            <person name="Uohara A."/>
            <person name="Ohji S."/>
            <person name="Ichikawa N."/>
        </authorList>
    </citation>
    <scope>NUCLEOTIDE SEQUENCE [LARGE SCALE GENOMIC DNA]</scope>
    <source>
        <strain evidence="2 3">NBRC 106333</strain>
    </source>
</reference>
<dbReference type="InterPro" id="IPR013543">
    <property type="entry name" value="Ca/CaM-dep_prot_kinase-assoc"/>
</dbReference>
<dbReference type="AlphaFoldDB" id="A0A511MXR6"/>